<keyword evidence="8" id="KW-1185">Reference proteome</keyword>
<dbReference type="GO" id="GO:0016485">
    <property type="term" value="P:protein processing"/>
    <property type="evidence" value="ECO:0007669"/>
    <property type="project" value="TreeGrafter"/>
</dbReference>
<dbReference type="Pfam" id="PF00082">
    <property type="entry name" value="Peptidase_S8"/>
    <property type="match status" value="1"/>
</dbReference>
<dbReference type="InterPro" id="IPR022398">
    <property type="entry name" value="Peptidase_S8_His-AS"/>
</dbReference>
<dbReference type="InterPro" id="IPR036852">
    <property type="entry name" value="Peptidase_S8/S53_dom_sf"/>
</dbReference>
<evidence type="ECO:0000313" key="7">
    <source>
        <dbReference type="EMBL" id="GKT44316.1"/>
    </source>
</evidence>
<keyword evidence="3" id="KW-0720">Serine protease</keyword>
<evidence type="ECO:0000259" key="6">
    <source>
        <dbReference type="Pfam" id="PF00082"/>
    </source>
</evidence>
<keyword evidence="1 7" id="KW-0645">Protease</keyword>
<dbReference type="GO" id="GO:0004252">
    <property type="term" value="F:serine-type endopeptidase activity"/>
    <property type="evidence" value="ECO:0007669"/>
    <property type="project" value="InterPro"/>
</dbReference>
<dbReference type="GeneID" id="73325299"/>
<dbReference type="PROSITE" id="PS00137">
    <property type="entry name" value="SUBTILASE_HIS"/>
    <property type="match status" value="1"/>
</dbReference>
<evidence type="ECO:0000313" key="8">
    <source>
        <dbReference type="Proteomes" id="UP001055115"/>
    </source>
</evidence>
<evidence type="ECO:0000256" key="5">
    <source>
        <dbReference type="SAM" id="SignalP"/>
    </source>
</evidence>
<feature type="domain" description="Peptidase S8/S53" evidence="6">
    <location>
        <begin position="102"/>
        <end position="192"/>
    </location>
</feature>
<organism evidence="7 8">
    <name type="scientific">Colletotrichum spaethianum</name>
    <dbReference type="NCBI Taxonomy" id="700344"/>
    <lineage>
        <taxon>Eukaryota</taxon>
        <taxon>Fungi</taxon>
        <taxon>Dikarya</taxon>
        <taxon>Ascomycota</taxon>
        <taxon>Pezizomycotina</taxon>
        <taxon>Sordariomycetes</taxon>
        <taxon>Hypocreomycetidae</taxon>
        <taxon>Glomerellales</taxon>
        <taxon>Glomerellaceae</taxon>
        <taxon>Colletotrichum</taxon>
        <taxon>Colletotrichum spaethianum species complex</taxon>
    </lineage>
</organism>
<gene>
    <name evidence="7" type="ORF">ColSpa_04497</name>
</gene>
<dbReference type="Proteomes" id="UP001055115">
    <property type="component" value="Unassembled WGS sequence"/>
</dbReference>
<feature type="signal peptide" evidence="5">
    <location>
        <begin position="1"/>
        <end position="19"/>
    </location>
</feature>
<dbReference type="RefSeq" id="XP_049126666.1">
    <property type="nucleotide sequence ID" value="XM_049270709.1"/>
</dbReference>
<comment type="caution">
    <text evidence="4">Lacks conserved residue(s) required for the propagation of feature annotation.</text>
</comment>
<reference evidence="7 8" key="1">
    <citation type="submission" date="2022-03" db="EMBL/GenBank/DDBJ databases">
        <title>Genome data of Colletotrichum spp.</title>
        <authorList>
            <person name="Utami Y.D."/>
            <person name="Hiruma K."/>
        </authorList>
    </citation>
    <scope>NUCLEOTIDE SEQUENCE [LARGE SCALE GENOMIC DNA]</scope>
    <source>
        <strain evidence="7 8">MAFF 239500</strain>
    </source>
</reference>
<dbReference type="SUPFAM" id="SSF52743">
    <property type="entry name" value="Subtilisin-like"/>
    <property type="match status" value="1"/>
</dbReference>
<evidence type="ECO:0000256" key="2">
    <source>
        <dbReference type="ARBA" id="ARBA00022801"/>
    </source>
</evidence>
<keyword evidence="5" id="KW-0732">Signal</keyword>
<dbReference type="AlphaFoldDB" id="A0AA37P5P2"/>
<comment type="similarity">
    <text evidence="4">Belongs to the peptidase S8 family.</text>
</comment>
<dbReference type="PANTHER" id="PTHR42884:SF14">
    <property type="entry name" value="NEUROENDOCRINE CONVERTASE 1"/>
    <property type="match status" value="1"/>
</dbReference>
<dbReference type="InterPro" id="IPR000209">
    <property type="entry name" value="Peptidase_S8/S53_dom"/>
</dbReference>
<evidence type="ECO:0000256" key="1">
    <source>
        <dbReference type="ARBA" id="ARBA00022670"/>
    </source>
</evidence>
<dbReference type="PRINTS" id="PR00723">
    <property type="entry name" value="SUBTILISIN"/>
</dbReference>
<dbReference type="GO" id="GO:0000139">
    <property type="term" value="C:Golgi membrane"/>
    <property type="evidence" value="ECO:0007669"/>
    <property type="project" value="TreeGrafter"/>
</dbReference>
<name>A0AA37P5P2_9PEZI</name>
<sequence length="266" mass="28635">MLKSNHLLPLLAAASAVLGQDPHPNAVAGTFIFELENGQIHFYAAVVADAVTRMTLDYDFSIWTGQPGHDYGDLKKRQLVKEFSSSLVQTQVDKLHRNGITGKGIKVAVIDTGIDYLLPALDGCFGRGCLISYGADLVGDEFNGGNTLKPSSDTMNCSSHGTHVAGIIAAQSNPLGFTGTAPVVTLGACKLNGTLCMRVGLSQYMLPAIFGLSSHSALWKPERTRQPDVRSWVFRRGSAAPKVVPGEIGQIWQRVFRLAIFRSHAV</sequence>
<dbReference type="EMBL" id="BQXU01000009">
    <property type="protein sequence ID" value="GKT44316.1"/>
    <property type="molecule type" value="Genomic_DNA"/>
</dbReference>
<dbReference type="Gene3D" id="3.40.50.200">
    <property type="entry name" value="Peptidase S8/S53 domain"/>
    <property type="match status" value="1"/>
</dbReference>
<dbReference type="GO" id="GO:0005802">
    <property type="term" value="C:trans-Golgi network"/>
    <property type="evidence" value="ECO:0007669"/>
    <property type="project" value="TreeGrafter"/>
</dbReference>
<comment type="caution">
    <text evidence="7">The sequence shown here is derived from an EMBL/GenBank/DDBJ whole genome shotgun (WGS) entry which is preliminary data.</text>
</comment>
<protein>
    <submittedName>
        <fullName evidence="7">Subtilisin-like protease 3</fullName>
    </submittedName>
</protein>
<evidence type="ECO:0000256" key="4">
    <source>
        <dbReference type="PROSITE-ProRule" id="PRU01240"/>
    </source>
</evidence>
<dbReference type="PANTHER" id="PTHR42884">
    <property type="entry name" value="PROPROTEIN CONVERTASE SUBTILISIN/KEXIN-RELATED"/>
    <property type="match status" value="1"/>
</dbReference>
<accession>A0AA37P5P2</accession>
<dbReference type="PROSITE" id="PS51892">
    <property type="entry name" value="SUBTILASE"/>
    <property type="match status" value="1"/>
</dbReference>
<proteinExistence type="inferred from homology"/>
<keyword evidence="2" id="KW-0378">Hydrolase</keyword>
<dbReference type="InterPro" id="IPR015500">
    <property type="entry name" value="Peptidase_S8_subtilisin-rel"/>
</dbReference>
<evidence type="ECO:0000256" key="3">
    <source>
        <dbReference type="ARBA" id="ARBA00022825"/>
    </source>
</evidence>
<feature type="chain" id="PRO_5041291959" evidence="5">
    <location>
        <begin position="20"/>
        <end position="266"/>
    </location>
</feature>